<dbReference type="SMART" id="SM00028">
    <property type="entry name" value="TPR"/>
    <property type="match status" value="3"/>
</dbReference>
<dbReference type="PANTHER" id="PTHR45138">
    <property type="entry name" value="REGULATORY COMPONENTS OF SENSORY TRANSDUCTION SYSTEM"/>
    <property type="match status" value="1"/>
</dbReference>
<protein>
    <submittedName>
        <fullName evidence="4">GGDEF domain-containing protein</fullName>
    </submittedName>
</protein>
<evidence type="ECO:0000256" key="1">
    <source>
        <dbReference type="PROSITE-ProRule" id="PRU00339"/>
    </source>
</evidence>
<dbReference type="InterPro" id="IPR019734">
    <property type="entry name" value="TPR_rpt"/>
</dbReference>
<dbReference type="PANTHER" id="PTHR45138:SF9">
    <property type="entry name" value="DIGUANYLATE CYCLASE DGCM-RELATED"/>
    <property type="match status" value="1"/>
</dbReference>
<evidence type="ECO:0000313" key="5">
    <source>
        <dbReference type="Proteomes" id="UP000215694"/>
    </source>
</evidence>
<dbReference type="OrthoDB" id="9805474at2"/>
<dbReference type="GO" id="GO:1902201">
    <property type="term" value="P:negative regulation of bacterial-type flagellum-dependent cell motility"/>
    <property type="evidence" value="ECO:0007669"/>
    <property type="project" value="TreeGrafter"/>
</dbReference>
<dbReference type="GO" id="GO:0052621">
    <property type="term" value="F:diguanylate cyclase activity"/>
    <property type="evidence" value="ECO:0007669"/>
    <property type="project" value="TreeGrafter"/>
</dbReference>
<evidence type="ECO:0000256" key="2">
    <source>
        <dbReference type="SAM" id="Phobius"/>
    </source>
</evidence>
<dbReference type="InterPro" id="IPR029787">
    <property type="entry name" value="Nucleotide_cyclase"/>
</dbReference>
<keyword evidence="2" id="KW-1133">Transmembrane helix</keyword>
<evidence type="ECO:0000259" key="3">
    <source>
        <dbReference type="PROSITE" id="PS50887"/>
    </source>
</evidence>
<organism evidence="4 5">
    <name type="scientific">Romboutsia weinsteinii</name>
    <dbReference type="NCBI Taxonomy" id="2020949"/>
    <lineage>
        <taxon>Bacteria</taxon>
        <taxon>Bacillati</taxon>
        <taxon>Bacillota</taxon>
        <taxon>Clostridia</taxon>
        <taxon>Peptostreptococcales</taxon>
        <taxon>Peptostreptococcaceae</taxon>
        <taxon>Romboutsia</taxon>
    </lineage>
</organism>
<dbReference type="InterPro" id="IPR011990">
    <property type="entry name" value="TPR-like_helical_dom_sf"/>
</dbReference>
<keyword evidence="2" id="KW-0812">Transmembrane</keyword>
<feature type="repeat" description="TPR" evidence="1">
    <location>
        <begin position="72"/>
        <end position="105"/>
    </location>
</feature>
<dbReference type="InterPro" id="IPR000160">
    <property type="entry name" value="GGDEF_dom"/>
</dbReference>
<dbReference type="Proteomes" id="UP000215694">
    <property type="component" value="Unassembled WGS sequence"/>
</dbReference>
<dbReference type="FunFam" id="3.30.70.270:FF:000001">
    <property type="entry name" value="Diguanylate cyclase domain protein"/>
    <property type="match status" value="1"/>
</dbReference>
<dbReference type="InterPro" id="IPR043128">
    <property type="entry name" value="Rev_trsase/Diguanyl_cyclase"/>
</dbReference>
<dbReference type="SUPFAM" id="SSF48452">
    <property type="entry name" value="TPR-like"/>
    <property type="match status" value="1"/>
</dbReference>
<dbReference type="Pfam" id="PF00990">
    <property type="entry name" value="GGDEF"/>
    <property type="match status" value="1"/>
</dbReference>
<dbReference type="SUPFAM" id="SSF55073">
    <property type="entry name" value="Nucleotide cyclase"/>
    <property type="match status" value="1"/>
</dbReference>
<comment type="caution">
    <text evidence="4">The sequence shown here is derived from an EMBL/GenBank/DDBJ whole genome shotgun (WGS) entry which is preliminary data.</text>
</comment>
<sequence length="520" mass="60747">MKNRIIVISIVGIILLGTFNILSKNNSKIEVNSKVIKEISSLVYTKEEREIGIDRLTTLLEDKKYLSKRNKVELISKLGLLYSMNGEYHEAIEHFIESINLSMKYDDNYRMAKDLMNMAHIFVNLDGYKTAERTIKYALNLDIEDEEEKRVINEYGYINLADIYSRIDETDKSLEYIEKSIKYGTSHKANTIARKIIEARSYFYKGEITKADEILSEINIDKDIDDYVLIDTYIPYLAVRTKIEFAKGNEGKAFELSEKLFDICDKEGQIDIKLSNMKYLLNYLESPDYKYDDEIITHYRQELIDLYNEISPEKNEESVFYIINSIWDRMHYLESLETKAMMYIGAGFMTLILILVFYILISRLKNSINKSRVDALTNIYNRMFFDLTYNKYLKKGIGFGLIIIDIDFFKSINDTYGHAFGDIVLKNVAKVIKNRLSKDDIIFRYGGEEFCILSENKGLQEVIDLSELIREEVERMVWRENIKVTISLGISYTGESDDMFKQADSNLYKSKNSGRNRVTY</sequence>
<dbReference type="InterPro" id="IPR050469">
    <property type="entry name" value="Diguanylate_Cyclase"/>
</dbReference>
<name>A0A371J0N4_9FIRM</name>
<dbReference type="Gene3D" id="3.30.70.270">
    <property type="match status" value="1"/>
</dbReference>
<keyword evidence="2" id="KW-0472">Membrane</keyword>
<dbReference type="SMART" id="SM00267">
    <property type="entry name" value="GGDEF"/>
    <property type="match status" value="1"/>
</dbReference>
<evidence type="ECO:0000313" key="4">
    <source>
        <dbReference type="EMBL" id="RDY26320.1"/>
    </source>
</evidence>
<dbReference type="GO" id="GO:0005886">
    <property type="term" value="C:plasma membrane"/>
    <property type="evidence" value="ECO:0007669"/>
    <property type="project" value="TreeGrafter"/>
</dbReference>
<reference evidence="4 5" key="1">
    <citation type="journal article" date="2017" name="Genome Announc.">
        <title>Draft Genome Sequence of Romboutsia weinsteinii sp. nov. Strain CCRI-19649(T) Isolated from Surface Water.</title>
        <authorList>
            <person name="Maheux A.F."/>
            <person name="Boudreau D.K."/>
            <person name="Berube E."/>
            <person name="Boissinot M."/>
            <person name="Cantin P."/>
            <person name="Raymond F."/>
            <person name="Corbeil J."/>
            <person name="Omar R.F."/>
            <person name="Bergeron M.G."/>
        </authorList>
    </citation>
    <scope>NUCLEOTIDE SEQUENCE [LARGE SCALE GENOMIC DNA]</scope>
    <source>
        <strain evidence="4 5">CCRI-19649</strain>
    </source>
</reference>
<dbReference type="Gene3D" id="1.25.40.10">
    <property type="entry name" value="Tetratricopeptide repeat domain"/>
    <property type="match status" value="1"/>
</dbReference>
<dbReference type="EMBL" id="NOJY02000030">
    <property type="protein sequence ID" value="RDY26320.1"/>
    <property type="molecule type" value="Genomic_DNA"/>
</dbReference>
<keyword evidence="1" id="KW-0802">TPR repeat</keyword>
<dbReference type="AlphaFoldDB" id="A0A371J0N4"/>
<dbReference type="PROSITE" id="PS50005">
    <property type="entry name" value="TPR"/>
    <property type="match status" value="1"/>
</dbReference>
<dbReference type="PROSITE" id="PS50887">
    <property type="entry name" value="GGDEF"/>
    <property type="match status" value="1"/>
</dbReference>
<dbReference type="NCBIfam" id="TIGR00254">
    <property type="entry name" value="GGDEF"/>
    <property type="match status" value="1"/>
</dbReference>
<feature type="domain" description="GGDEF" evidence="3">
    <location>
        <begin position="397"/>
        <end position="520"/>
    </location>
</feature>
<feature type="transmembrane region" description="Helical" evidence="2">
    <location>
        <begin position="340"/>
        <end position="361"/>
    </location>
</feature>
<dbReference type="CDD" id="cd01949">
    <property type="entry name" value="GGDEF"/>
    <property type="match status" value="1"/>
</dbReference>
<accession>A0A371J0N4</accession>
<dbReference type="RefSeq" id="WP_094369803.1">
    <property type="nucleotide sequence ID" value="NZ_NOJY02000030.1"/>
</dbReference>
<dbReference type="GO" id="GO:0043709">
    <property type="term" value="P:cell adhesion involved in single-species biofilm formation"/>
    <property type="evidence" value="ECO:0007669"/>
    <property type="project" value="TreeGrafter"/>
</dbReference>
<proteinExistence type="predicted"/>
<keyword evidence="5" id="KW-1185">Reference proteome</keyword>
<gene>
    <name evidence="4" type="ORF">CHL78_014155</name>
</gene>